<evidence type="ECO:0000259" key="1">
    <source>
        <dbReference type="PROSITE" id="PS50943"/>
    </source>
</evidence>
<dbReference type="SUPFAM" id="SSF47413">
    <property type="entry name" value="lambda repressor-like DNA-binding domains"/>
    <property type="match status" value="1"/>
</dbReference>
<dbReference type="EMBL" id="SLXQ01000001">
    <property type="protein sequence ID" value="TCP57462.1"/>
    <property type="molecule type" value="Genomic_DNA"/>
</dbReference>
<dbReference type="GO" id="GO:0003677">
    <property type="term" value="F:DNA binding"/>
    <property type="evidence" value="ECO:0007669"/>
    <property type="project" value="InterPro"/>
</dbReference>
<reference evidence="2 3" key="1">
    <citation type="submission" date="2019-03" db="EMBL/GenBank/DDBJ databases">
        <title>Genomic Encyclopedia of Type Strains, Phase IV (KMG-IV): sequencing the most valuable type-strain genomes for metagenomic binning, comparative biology and taxonomic classification.</title>
        <authorList>
            <person name="Goeker M."/>
        </authorList>
    </citation>
    <scope>NUCLEOTIDE SEQUENCE [LARGE SCALE GENOMIC DNA]</scope>
    <source>
        <strain evidence="2 3">DSM 45765</strain>
    </source>
</reference>
<protein>
    <submittedName>
        <fullName evidence="2">Helix-turn-helix protein</fullName>
    </submittedName>
</protein>
<gene>
    <name evidence="2" type="ORF">EV191_1011418</name>
</gene>
<dbReference type="Proteomes" id="UP000294911">
    <property type="component" value="Unassembled WGS sequence"/>
</dbReference>
<dbReference type="RefSeq" id="WP_165912851.1">
    <property type="nucleotide sequence ID" value="NZ_SLXQ01000001.1"/>
</dbReference>
<name>A0A4R2R3P9_9PSEU</name>
<dbReference type="CDD" id="cd00093">
    <property type="entry name" value="HTH_XRE"/>
    <property type="match status" value="1"/>
</dbReference>
<organism evidence="2 3">
    <name type="scientific">Tamaricihabitans halophyticus</name>
    <dbReference type="NCBI Taxonomy" id="1262583"/>
    <lineage>
        <taxon>Bacteria</taxon>
        <taxon>Bacillati</taxon>
        <taxon>Actinomycetota</taxon>
        <taxon>Actinomycetes</taxon>
        <taxon>Pseudonocardiales</taxon>
        <taxon>Pseudonocardiaceae</taxon>
        <taxon>Tamaricihabitans</taxon>
    </lineage>
</organism>
<accession>A0A4R2R3P9</accession>
<dbReference type="Gene3D" id="1.10.260.40">
    <property type="entry name" value="lambda repressor-like DNA-binding domains"/>
    <property type="match status" value="1"/>
</dbReference>
<sequence>MARPSSPHRLKRWIALNLRQLRKDAGFSRPEAAKRLGVSRTAIGHLESARNLPSQPALEILLGYYGVPERFADFAALVEAARKGKNWWNHLAGAVPPWFDEYLGFEAGAAELRVFETYVMAGLLQTEDYARAVVRADRSLTEGEINQRVQLRTERQAILARDDGDEDEDAARLWVVLDESVLYRRRGTREVMAEQLAHLTRMSEYPRITVQVLPLDAGAHEAQQGSFQLIKFPAEFVGDPGVAYLDEMPEGHYHEEPDSVAKYERAFTNLQVLAATPEDSRTLIQKALKEISP</sequence>
<feature type="domain" description="HTH cro/C1-type" evidence="1">
    <location>
        <begin position="18"/>
        <end position="71"/>
    </location>
</feature>
<dbReference type="Pfam" id="PF13560">
    <property type="entry name" value="HTH_31"/>
    <property type="match status" value="1"/>
</dbReference>
<comment type="caution">
    <text evidence="2">The sequence shown here is derived from an EMBL/GenBank/DDBJ whole genome shotgun (WGS) entry which is preliminary data.</text>
</comment>
<dbReference type="Pfam" id="PF19054">
    <property type="entry name" value="DUF5753"/>
    <property type="match status" value="1"/>
</dbReference>
<evidence type="ECO:0000313" key="2">
    <source>
        <dbReference type="EMBL" id="TCP57462.1"/>
    </source>
</evidence>
<proteinExistence type="predicted"/>
<dbReference type="InterPro" id="IPR010982">
    <property type="entry name" value="Lambda_DNA-bd_dom_sf"/>
</dbReference>
<keyword evidence="3" id="KW-1185">Reference proteome</keyword>
<dbReference type="AlphaFoldDB" id="A0A4R2R3P9"/>
<dbReference type="PROSITE" id="PS50943">
    <property type="entry name" value="HTH_CROC1"/>
    <property type="match status" value="1"/>
</dbReference>
<evidence type="ECO:0000313" key="3">
    <source>
        <dbReference type="Proteomes" id="UP000294911"/>
    </source>
</evidence>
<dbReference type="InterPro" id="IPR043917">
    <property type="entry name" value="DUF5753"/>
</dbReference>
<dbReference type="SMART" id="SM00530">
    <property type="entry name" value="HTH_XRE"/>
    <property type="match status" value="1"/>
</dbReference>
<dbReference type="InterPro" id="IPR001387">
    <property type="entry name" value="Cro/C1-type_HTH"/>
</dbReference>